<protein>
    <submittedName>
        <fullName evidence="2">Uncharacterized protein</fullName>
    </submittedName>
</protein>
<sequence length="167" mass="17981">TEQEHIPHWIQTSAFSGGLGRSRRKIRCMARAGLPVHMVNGDPDTGRPLLTAPGAKQPPRGWRRQAGSSCSRARGVWRGALASRQGAQRGSKGPGVSHQSYGVEGPGSSVCPVTWHLRALPGQLCDASHQTACIKSGVCSSLKWRRPEALDRRSHILEGSVLGHRCP</sequence>
<accession>A0A2I3TWU0</accession>
<evidence type="ECO:0000313" key="2">
    <source>
        <dbReference type="Ensembl" id="ENSPTRP00000093694.1"/>
    </source>
</evidence>
<evidence type="ECO:0000256" key="1">
    <source>
        <dbReference type="SAM" id="MobiDB-lite"/>
    </source>
</evidence>
<dbReference type="OMA" id="QAGPSCC"/>
<dbReference type="AlphaFoldDB" id="A0A2I3TWU0"/>
<reference evidence="2 3" key="1">
    <citation type="journal article" date="2005" name="Nature">
        <title>Initial sequence of the chimpanzee genome and comparison with the human genome.</title>
        <authorList>
            <consortium name="Chimpanzee sequencing and analysis consortium"/>
        </authorList>
    </citation>
    <scope>NUCLEOTIDE SEQUENCE [LARGE SCALE GENOMIC DNA]</scope>
</reference>
<dbReference type="EMBL" id="AACZ04057940">
    <property type="status" value="NOT_ANNOTATED_CDS"/>
    <property type="molecule type" value="Genomic_DNA"/>
</dbReference>
<name>A0A2I3TWU0_PANTR</name>
<reference evidence="2" key="2">
    <citation type="submission" date="2025-08" db="UniProtKB">
        <authorList>
            <consortium name="Ensembl"/>
        </authorList>
    </citation>
    <scope>IDENTIFICATION</scope>
</reference>
<evidence type="ECO:0000313" key="3">
    <source>
        <dbReference type="Proteomes" id="UP000002277"/>
    </source>
</evidence>
<reference evidence="2" key="3">
    <citation type="submission" date="2025-09" db="UniProtKB">
        <authorList>
            <consortium name="Ensembl"/>
        </authorList>
    </citation>
    <scope>IDENTIFICATION</scope>
</reference>
<dbReference type="Proteomes" id="UP000002277">
    <property type="component" value="Chromosome 9"/>
</dbReference>
<organism evidence="2 3">
    <name type="scientific">Pan troglodytes</name>
    <name type="common">Chimpanzee</name>
    <dbReference type="NCBI Taxonomy" id="9598"/>
    <lineage>
        <taxon>Eukaryota</taxon>
        <taxon>Metazoa</taxon>
        <taxon>Chordata</taxon>
        <taxon>Craniata</taxon>
        <taxon>Vertebrata</taxon>
        <taxon>Euteleostomi</taxon>
        <taxon>Mammalia</taxon>
        <taxon>Eutheria</taxon>
        <taxon>Euarchontoglires</taxon>
        <taxon>Primates</taxon>
        <taxon>Haplorrhini</taxon>
        <taxon>Catarrhini</taxon>
        <taxon>Hominidae</taxon>
        <taxon>Pan</taxon>
    </lineage>
</organism>
<feature type="region of interest" description="Disordered" evidence="1">
    <location>
        <begin position="39"/>
        <end position="103"/>
    </location>
</feature>
<dbReference type="Ensembl" id="ENSPTRT00000102846.1">
    <property type="protein sequence ID" value="ENSPTRP00000093694.1"/>
    <property type="gene ID" value="ENSPTRG00000043043.1"/>
</dbReference>
<dbReference type="InParanoid" id="A0A2I3TWU0"/>
<dbReference type="PaxDb" id="9598-ENSPTRP00000060984"/>
<dbReference type="Bgee" id="ENSPTRG00000043043">
    <property type="expression patterns" value="Expressed in pituitary gland and 5 other cell types or tissues"/>
</dbReference>
<dbReference type="GeneTree" id="ENSGT00770000121771"/>
<proteinExistence type="predicted"/>
<keyword evidence="3" id="KW-1185">Reference proteome</keyword>